<feature type="domain" description="DUF2281" evidence="1">
    <location>
        <begin position="7"/>
        <end position="41"/>
    </location>
</feature>
<dbReference type="AlphaFoldDB" id="A0A5P8W256"/>
<dbReference type="Pfam" id="PF10047">
    <property type="entry name" value="DUF2281"/>
    <property type="match status" value="1"/>
</dbReference>
<organism evidence="2 3">
    <name type="scientific">Nostoc sphaeroides CCNUC1</name>
    <dbReference type="NCBI Taxonomy" id="2653204"/>
    <lineage>
        <taxon>Bacteria</taxon>
        <taxon>Bacillati</taxon>
        <taxon>Cyanobacteriota</taxon>
        <taxon>Cyanophyceae</taxon>
        <taxon>Nostocales</taxon>
        <taxon>Nostocaceae</taxon>
        <taxon>Nostoc</taxon>
    </lineage>
</organism>
<protein>
    <recommendedName>
        <fullName evidence="1">DUF2281 domain-containing protein</fullName>
    </recommendedName>
</protein>
<proteinExistence type="predicted"/>
<dbReference type="Proteomes" id="UP000326678">
    <property type="component" value="Chromosome Gxm1"/>
</dbReference>
<reference evidence="2 3" key="1">
    <citation type="submission" date="2019-10" db="EMBL/GenBank/DDBJ databases">
        <title>Genomic and transcriptomic insights into the perfect genentic adaptation of a filamentous nitrogen-fixing cyanobacterium to rice fields.</title>
        <authorList>
            <person name="Chen Z."/>
        </authorList>
    </citation>
    <scope>NUCLEOTIDE SEQUENCE [LARGE SCALE GENOMIC DNA]</scope>
    <source>
        <strain evidence="2">CCNUC1</strain>
    </source>
</reference>
<dbReference type="InterPro" id="IPR018739">
    <property type="entry name" value="DUF2281"/>
</dbReference>
<dbReference type="EMBL" id="CP045226">
    <property type="protein sequence ID" value="QFS46740.1"/>
    <property type="molecule type" value="Genomic_DNA"/>
</dbReference>
<evidence type="ECO:0000259" key="1">
    <source>
        <dbReference type="Pfam" id="PF10047"/>
    </source>
</evidence>
<sequence>MDSLKEKILEKLERLPENAQQEVLDFLQFLEWRKENRQESQLSVVSEESDAGWLETDLSNLGSYEPYDWHPGELDKGLPVKYVEGDLIVQAEGSKKWETVVHDLREERSNK</sequence>
<dbReference type="RefSeq" id="WP_152589544.1">
    <property type="nucleotide sequence ID" value="NZ_CP045226.1"/>
</dbReference>
<evidence type="ECO:0000313" key="2">
    <source>
        <dbReference type="EMBL" id="QFS46740.1"/>
    </source>
</evidence>
<evidence type="ECO:0000313" key="3">
    <source>
        <dbReference type="Proteomes" id="UP000326678"/>
    </source>
</evidence>
<dbReference type="KEGG" id="nsh:GXM_04221"/>
<name>A0A5P8W256_9NOSO</name>
<accession>A0A5P8W256</accession>
<keyword evidence="3" id="KW-1185">Reference proteome</keyword>
<gene>
    <name evidence="2" type="ORF">GXM_04221</name>
</gene>